<name>A0A553PCE0_TIGCA</name>
<dbReference type="EMBL" id="VCGU01000005">
    <property type="protein sequence ID" value="TRY75329.1"/>
    <property type="molecule type" value="Genomic_DNA"/>
</dbReference>
<evidence type="ECO:0000313" key="3">
    <source>
        <dbReference type="Proteomes" id="UP000318571"/>
    </source>
</evidence>
<dbReference type="AlphaFoldDB" id="A0A553PCE0"/>
<keyword evidence="1" id="KW-0732">Signal</keyword>
<feature type="chain" id="PRO_5022018456" evidence="1">
    <location>
        <begin position="20"/>
        <end position="183"/>
    </location>
</feature>
<dbReference type="OMA" id="DAHTIGK"/>
<accession>A0A553PCE0</accession>
<evidence type="ECO:0000256" key="1">
    <source>
        <dbReference type="SAM" id="SignalP"/>
    </source>
</evidence>
<sequence length="183" mass="19116">MNKLLIVVIFAGVSCLAEPEPNAEPRRGYVGGYRGSLNGHDRGFAGYHGGNYAAYLGGFGGGFGGYGGTHGGGFGGHQAGFGGGFFSGGHGYQKRSADAEPKGVVVANYPQDAYSIEYVSSNDAHTIGKREAEPGFRYGRYGGGYGHGGYHGGRRGGYHRGYHGGHHRGYGGYAYGGRYGHSF</sequence>
<gene>
    <name evidence="2" type="ORF">TCAL_07498</name>
</gene>
<evidence type="ECO:0000313" key="2">
    <source>
        <dbReference type="EMBL" id="TRY75329.1"/>
    </source>
</evidence>
<proteinExistence type="predicted"/>
<keyword evidence="3" id="KW-1185">Reference proteome</keyword>
<protein>
    <submittedName>
        <fullName evidence="2">Uncharacterized protein</fullName>
    </submittedName>
</protein>
<comment type="caution">
    <text evidence="2">The sequence shown here is derived from an EMBL/GenBank/DDBJ whole genome shotgun (WGS) entry which is preliminary data.</text>
</comment>
<dbReference type="PROSITE" id="PS51257">
    <property type="entry name" value="PROKAR_LIPOPROTEIN"/>
    <property type="match status" value="1"/>
</dbReference>
<dbReference type="Proteomes" id="UP000318571">
    <property type="component" value="Chromosome 2"/>
</dbReference>
<feature type="signal peptide" evidence="1">
    <location>
        <begin position="1"/>
        <end position="19"/>
    </location>
</feature>
<organism evidence="2 3">
    <name type="scientific">Tigriopus californicus</name>
    <name type="common">Marine copepod</name>
    <dbReference type="NCBI Taxonomy" id="6832"/>
    <lineage>
        <taxon>Eukaryota</taxon>
        <taxon>Metazoa</taxon>
        <taxon>Ecdysozoa</taxon>
        <taxon>Arthropoda</taxon>
        <taxon>Crustacea</taxon>
        <taxon>Multicrustacea</taxon>
        <taxon>Hexanauplia</taxon>
        <taxon>Copepoda</taxon>
        <taxon>Harpacticoida</taxon>
        <taxon>Harpacticidae</taxon>
        <taxon>Tigriopus</taxon>
    </lineage>
</organism>
<reference evidence="2 3" key="1">
    <citation type="journal article" date="2018" name="Nat. Ecol. Evol.">
        <title>Genomic signatures of mitonuclear coevolution across populations of Tigriopus californicus.</title>
        <authorList>
            <person name="Barreto F.S."/>
            <person name="Watson E.T."/>
            <person name="Lima T.G."/>
            <person name="Willett C.S."/>
            <person name="Edmands S."/>
            <person name="Li W."/>
            <person name="Burton R.S."/>
        </authorList>
    </citation>
    <scope>NUCLEOTIDE SEQUENCE [LARGE SCALE GENOMIC DNA]</scope>
    <source>
        <strain evidence="2 3">San Diego</strain>
    </source>
</reference>